<evidence type="ECO:0000256" key="7">
    <source>
        <dbReference type="ARBA" id="ARBA00022807"/>
    </source>
</evidence>
<feature type="compositionally biased region" description="Basic residues" evidence="8">
    <location>
        <begin position="285"/>
        <end position="304"/>
    </location>
</feature>
<dbReference type="EC" id="3.4.19.12" evidence="3"/>
<dbReference type="Gene3D" id="3.90.70.10">
    <property type="entry name" value="Cysteine proteinases"/>
    <property type="match status" value="1"/>
</dbReference>
<feature type="region of interest" description="Disordered" evidence="8">
    <location>
        <begin position="1237"/>
        <end position="1279"/>
    </location>
</feature>
<organism evidence="10 11">
    <name type="scientific">Armadillidium nasatum</name>
    <dbReference type="NCBI Taxonomy" id="96803"/>
    <lineage>
        <taxon>Eukaryota</taxon>
        <taxon>Metazoa</taxon>
        <taxon>Ecdysozoa</taxon>
        <taxon>Arthropoda</taxon>
        <taxon>Crustacea</taxon>
        <taxon>Multicrustacea</taxon>
        <taxon>Malacostraca</taxon>
        <taxon>Eumalacostraca</taxon>
        <taxon>Peracarida</taxon>
        <taxon>Isopoda</taxon>
        <taxon>Oniscidea</taxon>
        <taxon>Crinocheta</taxon>
        <taxon>Armadillidiidae</taxon>
        <taxon>Armadillidium</taxon>
    </lineage>
</organism>
<accession>A0A5N5T3L0</accession>
<evidence type="ECO:0000256" key="5">
    <source>
        <dbReference type="ARBA" id="ARBA00022786"/>
    </source>
</evidence>
<reference evidence="10 11" key="1">
    <citation type="journal article" date="2019" name="PLoS Biol.">
        <title>Sex chromosomes control vertical transmission of feminizing Wolbachia symbionts in an isopod.</title>
        <authorList>
            <person name="Becking T."/>
            <person name="Chebbi M.A."/>
            <person name="Giraud I."/>
            <person name="Moumen B."/>
            <person name="Laverre T."/>
            <person name="Caubet Y."/>
            <person name="Peccoud J."/>
            <person name="Gilbert C."/>
            <person name="Cordaux R."/>
        </authorList>
    </citation>
    <scope>NUCLEOTIDE SEQUENCE [LARGE SCALE GENOMIC DNA]</scope>
    <source>
        <strain evidence="10">ANa2</strain>
        <tissue evidence="10">Whole body excluding digestive tract and cuticle</tissue>
    </source>
</reference>
<feature type="region of interest" description="Disordered" evidence="8">
    <location>
        <begin position="99"/>
        <end position="128"/>
    </location>
</feature>
<feature type="domain" description="USP" evidence="9">
    <location>
        <begin position="864"/>
        <end position="1233"/>
    </location>
</feature>
<dbReference type="InterPro" id="IPR038765">
    <property type="entry name" value="Papain-like_cys_pep_sf"/>
</dbReference>
<dbReference type="Pfam" id="PF00443">
    <property type="entry name" value="UCH"/>
    <property type="match status" value="1"/>
</dbReference>
<evidence type="ECO:0000256" key="4">
    <source>
        <dbReference type="ARBA" id="ARBA00022670"/>
    </source>
</evidence>
<comment type="caution">
    <text evidence="10">The sequence shown here is derived from an EMBL/GenBank/DDBJ whole genome shotgun (WGS) entry which is preliminary data.</text>
</comment>
<dbReference type="InterPro" id="IPR001394">
    <property type="entry name" value="Peptidase_C19_UCH"/>
</dbReference>
<evidence type="ECO:0000256" key="6">
    <source>
        <dbReference type="ARBA" id="ARBA00022801"/>
    </source>
</evidence>
<evidence type="ECO:0000256" key="2">
    <source>
        <dbReference type="ARBA" id="ARBA00005427"/>
    </source>
</evidence>
<dbReference type="PANTHER" id="PTHR24006">
    <property type="entry name" value="UBIQUITIN CARBOXYL-TERMINAL HYDROLASE"/>
    <property type="match status" value="1"/>
</dbReference>
<feature type="region of interest" description="Disordered" evidence="8">
    <location>
        <begin position="282"/>
        <end position="343"/>
    </location>
</feature>
<evidence type="ECO:0000313" key="10">
    <source>
        <dbReference type="EMBL" id="KAB7501121.1"/>
    </source>
</evidence>
<dbReference type="CDD" id="cd02257">
    <property type="entry name" value="Peptidase_C19"/>
    <property type="match status" value="1"/>
</dbReference>
<feature type="compositionally biased region" description="Low complexity" evidence="8">
    <location>
        <begin position="659"/>
        <end position="674"/>
    </location>
</feature>
<feature type="compositionally biased region" description="Low complexity" evidence="8">
    <location>
        <begin position="316"/>
        <end position="328"/>
    </location>
</feature>
<feature type="compositionally biased region" description="Polar residues" evidence="8">
    <location>
        <begin position="606"/>
        <end position="617"/>
    </location>
</feature>
<dbReference type="InterPro" id="IPR028889">
    <property type="entry name" value="USP"/>
</dbReference>
<evidence type="ECO:0000259" key="9">
    <source>
        <dbReference type="PROSITE" id="PS50235"/>
    </source>
</evidence>
<dbReference type="FunFam" id="3.90.70.10:FF:000092">
    <property type="entry name" value="Ubiquitin carboxyl-terminal hydrolase"/>
    <property type="match status" value="1"/>
</dbReference>
<dbReference type="EMBL" id="SEYY01011670">
    <property type="protein sequence ID" value="KAB7501121.1"/>
    <property type="molecule type" value="Genomic_DNA"/>
</dbReference>
<dbReference type="SUPFAM" id="SSF54001">
    <property type="entry name" value="Cysteine proteinases"/>
    <property type="match status" value="1"/>
</dbReference>
<dbReference type="InterPro" id="IPR018200">
    <property type="entry name" value="USP_CS"/>
</dbReference>
<sequence length="1279" mass="141608">MVGLLNVNSCRTLRSCSCFKFDFLDLSEIEEEDYKILISILEEKKEEVLIPSLEGSPVKDLKDEGDDDKAEKNELDFISQTIRDESAVGISFFVDGGTAEDIDPRDTPPILSSSVTPPQSDSPSTLCNDQEELLPDEEPVNMYHQPAPQTQYINQHPALVQPMNVHSVPTSGIYNIPAYPPHSGPGGVHGQVYPHMPPPPNHAHQMVPPTVHIENCHVNVSPSPYGNPHPAPHGALYATPPPPPHHYQGAPQHPQMFQPYMLPEQQPSMPMPIKNMEKDFDHKRHDTHNRGNFRGRGRGRGRRRGREDHERSNSVSSDHSSYSDSGGKSHYKDNAGPTTPTLQPSLQYSQIMQYAPYMPYAVTTMPRTQGFPMIPHFIGPYPGDHQGHHVLAYQTQPPPATVALVTNENTSNHAQQQLIMPHSTVQEQQQMITGHPEYIVASSYEATNTMDTINYSYPCIEECNSAVEPVDPNIPLSTPATESLPNNSNINIVVTCSNNTFIVNDDVDIEKSTVKNDDPVEYVENKVSNIKIDKDEVSVCSNLNLGKTLSQSVKIEEVEIENKDACPEAQVEIDNSVPMTQPIKSSRSSRTKSVTIGKGSEKKVQPKTQSSQRSTKVPDQISVLNAEIELSADLNEKTSPPVVQQKGKENGVPSKPKLKSSSNNNNNTNPLKTKVTDPLLLDSVSDLSFGLDTSITVYNQALAPILQPKDFVNSKVTKIEKSKPSSSPATLVNTPFVIPETKPEELVATKPPIKVAFEEPPKPKPVVELPSENNATASKPVEPAWGQKKSWSQLFKPNDDFSTKQIAFVSPFNAKENENASLKLASQKESVDLTISDNEMDKVKVGTLIKKYIPDYRPIHLQPKGLINKNYWCYVNAPLQALLACPSFYRLAKTLSKEAGYKSGNFSTPFINSLVDFVSEFNPMAPLTKQNRKEKNKKEPEIITGVPFEPTCVYKTLCNLKKDQFTEGRQQDAEEMLSCVLNGLHDEMVESLKLAGGLDATHNGTIEQDLKNDDQNEWKVQGPKKKSYVTRTAHFSPSPISQIFWGQLRSVLQQAGGNTTANLQPFNTLPLDIQSPKVDTLKDALSQLVTREEISGFTCPKTNQEVTASNQVMFEDLPRVLILQLKRFIYDNGGLQKVTKRLQFPIDLEITKDLLSTNSRGRFSASQRKYRLFAIVNHEGKEANKGHYVADVFHNGYNCWLRYDDSNVKSIPETTVLRHDPPKVPYLLFYRRSDTLSPPSSQHVNGNSAGSSSSSSSSGGGGGNSSSNSSVSSTCNGKN</sequence>
<dbReference type="GO" id="GO:0005634">
    <property type="term" value="C:nucleus"/>
    <property type="evidence" value="ECO:0007669"/>
    <property type="project" value="TreeGrafter"/>
</dbReference>
<feature type="region of interest" description="Disordered" evidence="8">
    <location>
        <begin position="632"/>
        <end position="674"/>
    </location>
</feature>
<evidence type="ECO:0000256" key="8">
    <source>
        <dbReference type="SAM" id="MobiDB-lite"/>
    </source>
</evidence>
<feature type="region of interest" description="Disordered" evidence="8">
    <location>
        <begin position="569"/>
        <end position="620"/>
    </location>
</feature>
<feature type="compositionally biased region" description="Polar residues" evidence="8">
    <location>
        <begin position="110"/>
        <end position="128"/>
    </location>
</feature>
<keyword evidence="11" id="KW-1185">Reference proteome</keyword>
<dbReference type="InterPro" id="IPR050164">
    <property type="entry name" value="Peptidase_C19"/>
</dbReference>
<dbReference type="AlphaFoldDB" id="A0A5N5T3L0"/>
<dbReference type="Proteomes" id="UP000326759">
    <property type="component" value="Unassembled WGS sequence"/>
</dbReference>
<keyword evidence="7" id="KW-0788">Thiol protease</keyword>
<dbReference type="PANTHER" id="PTHR24006:SF687">
    <property type="entry name" value="UBIQUITIN CARBOXYL-TERMINAL HYDROLASE 10"/>
    <property type="match status" value="1"/>
</dbReference>
<name>A0A5N5T3L0_9CRUS</name>
<dbReference type="GO" id="GO:0016579">
    <property type="term" value="P:protein deubiquitination"/>
    <property type="evidence" value="ECO:0007669"/>
    <property type="project" value="InterPro"/>
</dbReference>
<dbReference type="GO" id="GO:0004843">
    <property type="term" value="F:cysteine-type deubiquitinase activity"/>
    <property type="evidence" value="ECO:0007669"/>
    <property type="project" value="UniProtKB-EC"/>
</dbReference>
<keyword evidence="4" id="KW-0645">Protease</keyword>
<dbReference type="OrthoDB" id="429671at2759"/>
<dbReference type="PROSITE" id="PS50235">
    <property type="entry name" value="USP_3"/>
    <property type="match status" value="1"/>
</dbReference>
<dbReference type="GO" id="GO:0030330">
    <property type="term" value="P:DNA damage response, signal transduction by p53 class mediator"/>
    <property type="evidence" value="ECO:0007669"/>
    <property type="project" value="TreeGrafter"/>
</dbReference>
<keyword evidence="5" id="KW-0833">Ubl conjugation pathway</keyword>
<evidence type="ECO:0000256" key="1">
    <source>
        <dbReference type="ARBA" id="ARBA00000707"/>
    </source>
</evidence>
<feature type="compositionally biased region" description="Low complexity" evidence="8">
    <location>
        <begin position="583"/>
        <end position="596"/>
    </location>
</feature>
<dbReference type="PROSITE" id="PS00973">
    <property type="entry name" value="USP_2"/>
    <property type="match status" value="1"/>
</dbReference>
<protein>
    <recommendedName>
        <fullName evidence="3">ubiquitinyl hydrolase 1</fullName>
        <ecNumber evidence="3">3.4.19.12</ecNumber>
    </recommendedName>
</protein>
<feature type="compositionally biased region" description="Low complexity" evidence="8">
    <location>
        <begin position="1245"/>
        <end position="1257"/>
    </location>
</feature>
<keyword evidence="6 10" id="KW-0378">Hydrolase</keyword>
<comment type="catalytic activity">
    <reaction evidence="1">
        <text>Thiol-dependent hydrolysis of ester, thioester, amide, peptide and isopeptide bonds formed by the C-terminal Gly of ubiquitin (a 76-residue protein attached to proteins as an intracellular targeting signal).</text>
        <dbReference type="EC" id="3.4.19.12"/>
    </reaction>
</comment>
<dbReference type="GO" id="GO:0010506">
    <property type="term" value="P:regulation of autophagy"/>
    <property type="evidence" value="ECO:0007669"/>
    <property type="project" value="TreeGrafter"/>
</dbReference>
<feature type="region of interest" description="Disordered" evidence="8">
    <location>
        <begin position="230"/>
        <end position="250"/>
    </location>
</feature>
<gene>
    <name evidence="10" type="primary">usp10</name>
    <name evidence="10" type="ORF">Anas_03358</name>
</gene>
<dbReference type="GO" id="GO:0005829">
    <property type="term" value="C:cytosol"/>
    <property type="evidence" value="ECO:0007669"/>
    <property type="project" value="TreeGrafter"/>
</dbReference>
<evidence type="ECO:0000313" key="11">
    <source>
        <dbReference type="Proteomes" id="UP000326759"/>
    </source>
</evidence>
<comment type="similarity">
    <text evidence="2">Belongs to the peptidase C19 family. USP10 subfamily.</text>
</comment>
<proteinExistence type="inferred from homology"/>
<evidence type="ECO:0000256" key="3">
    <source>
        <dbReference type="ARBA" id="ARBA00012759"/>
    </source>
</evidence>
<dbReference type="GO" id="GO:0006508">
    <property type="term" value="P:proteolysis"/>
    <property type="evidence" value="ECO:0007669"/>
    <property type="project" value="UniProtKB-KW"/>
</dbReference>